<proteinExistence type="predicted"/>
<dbReference type="Proteomes" id="UP001201549">
    <property type="component" value="Unassembled WGS sequence"/>
</dbReference>
<organism evidence="1 2">
    <name type="scientific">Shewanella electrica</name>
    <dbReference type="NCBI Taxonomy" id="515560"/>
    <lineage>
        <taxon>Bacteria</taxon>
        <taxon>Pseudomonadati</taxon>
        <taxon>Pseudomonadota</taxon>
        <taxon>Gammaproteobacteria</taxon>
        <taxon>Alteromonadales</taxon>
        <taxon>Shewanellaceae</taxon>
        <taxon>Shewanella</taxon>
    </lineage>
</organism>
<name>A0ABT2FQU5_9GAMM</name>
<dbReference type="Gene3D" id="1.20.1090.10">
    <property type="entry name" value="Dehydroquinate synthase-like - alpha domain"/>
    <property type="match status" value="1"/>
</dbReference>
<gene>
    <name evidence="1" type="ORF">L9G74_18400</name>
</gene>
<reference evidence="1 2" key="1">
    <citation type="submission" date="2022-02" db="EMBL/GenBank/DDBJ databases">
        <authorList>
            <person name="Zhuang L."/>
        </authorList>
    </citation>
    <scope>NUCLEOTIDE SEQUENCE [LARGE SCALE GENOMIC DNA]</scope>
    <source>
        <strain evidence="1 2">C32</strain>
    </source>
</reference>
<comment type="caution">
    <text evidence="1">The sequence shown here is derived from an EMBL/GenBank/DDBJ whole genome shotgun (WGS) entry which is preliminary data.</text>
</comment>
<accession>A0ABT2FQU5</accession>
<evidence type="ECO:0000313" key="1">
    <source>
        <dbReference type="EMBL" id="MCS4558411.1"/>
    </source>
</evidence>
<keyword evidence="2" id="KW-1185">Reference proteome</keyword>
<sequence>MELPRCGIAQCSSEKLAQYGRRVLGINEADDLLAAEKAIVRTREFFEAMGVRTRLADYGLKADIIPLVVAKLKQHQLGEHGGITPDDVSKILELAL</sequence>
<protein>
    <submittedName>
        <fullName evidence="1">Uncharacterized protein</fullName>
    </submittedName>
</protein>
<dbReference type="RefSeq" id="WP_238898229.1">
    <property type="nucleotide sequence ID" value="NZ_JAKOGG010000020.1"/>
</dbReference>
<reference evidence="2" key="2">
    <citation type="submission" date="2023-07" db="EMBL/GenBank/DDBJ databases">
        <title>Shewanella mangrovi sp. nov., an acetaldehyde- degrading bacterium isolated from mangrove sediment.</title>
        <authorList>
            <person name="Liu Y."/>
        </authorList>
    </citation>
    <scope>NUCLEOTIDE SEQUENCE [LARGE SCALE GENOMIC DNA]</scope>
    <source>
        <strain evidence="2">C32</strain>
    </source>
</reference>
<dbReference type="EMBL" id="JAKOGG010000020">
    <property type="protein sequence ID" value="MCS4558411.1"/>
    <property type="molecule type" value="Genomic_DNA"/>
</dbReference>
<evidence type="ECO:0000313" key="2">
    <source>
        <dbReference type="Proteomes" id="UP001201549"/>
    </source>
</evidence>
<dbReference type="SUPFAM" id="SSF56796">
    <property type="entry name" value="Dehydroquinate synthase-like"/>
    <property type="match status" value="1"/>
</dbReference>